<feature type="transmembrane region" description="Helical" evidence="6">
    <location>
        <begin position="114"/>
        <end position="142"/>
    </location>
</feature>
<feature type="transmembrane region" description="Helical" evidence="6">
    <location>
        <begin position="154"/>
        <end position="176"/>
    </location>
</feature>
<evidence type="ECO:0000256" key="1">
    <source>
        <dbReference type="ARBA" id="ARBA00004141"/>
    </source>
</evidence>
<evidence type="ECO:0000256" key="5">
    <source>
        <dbReference type="ARBA" id="ARBA00038359"/>
    </source>
</evidence>
<gene>
    <name evidence="8" type="ORF">DM02DRAFT_692984</name>
</gene>
<feature type="transmembrane region" description="Helical" evidence="6">
    <location>
        <begin position="286"/>
        <end position="305"/>
    </location>
</feature>
<dbReference type="Proteomes" id="UP000244855">
    <property type="component" value="Unassembled WGS sequence"/>
</dbReference>
<dbReference type="InterPro" id="IPR049326">
    <property type="entry name" value="Rhodopsin_dom_fungi"/>
</dbReference>
<evidence type="ECO:0000256" key="4">
    <source>
        <dbReference type="ARBA" id="ARBA00023136"/>
    </source>
</evidence>
<evidence type="ECO:0000313" key="8">
    <source>
        <dbReference type="EMBL" id="PVH94523.1"/>
    </source>
</evidence>
<dbReference type="AlphaFoldDB" id="A0A2V1DAE8"/>
<evidence type="ECO:0000256" key="6">
    <source>
        <dbReference type="SAM" id="Phobius"/>
    </source>
</evidence>
<comment type="similarity">
    <text evidence="5">Belongs to the SAT4 family.</text>
</comment>
<dbReference type="GO" id="GO:0016020">
    <property type="term" value="C:membrane"/>
    <property type="evidence" value="ECO:0007669"/>
    <property type="project" value="UniProtKB-SubCell"/>
</dbReference>
<keyword evidence="9" id="KW-1185">Reference proteome</keyword>
<reference evidence="8 9" key="1">
    <citation type="journal article" date="2018" name="Sci. Rep.">
        <title>Comparative genomics provides insights into the lifestyle and reveals functional heterogeneity of dark septate endophytic fungi.</title>
        <authorList>
            <person name="Knapp D.G."/>
            <person name="Nemeth J.B."/>
            <person name="Barry K."/>
            <person name="Hainaut M."/>
            <person name="Henrissat B."/>
            <person name="Johnson J."/>
            <person name="Kuo A."/>
            <person name="Lim J.H.P."/>
            <person name="Lipzen A."/>
            <person name="Nolan M."/>
            <person name="Ohm R.A."/>
            <person name="Tamas L."/>
            <person name="Grigoriev I.V."/>
            <person name="Spatafora J.W."/>
            <person name="Nagy L.G."/>
            <person name="Kovacs G.M."/>
        </authorList>
    </citation>
    <scope>NUCLEOTIDE SEQUENCE [LARGE SCALE GENOMIC DNA]</scope>
    <source>
        <strain evidence="8 9">DSE2036</strain>
    </source>
</reference>
<dbReference type="EMBL" id="KZ805531">
    <property type="protein sequence ID" value="PVH94523.1"/>
    <property type="molecule type" value="Genomic_DNA"/>
</dbReference>
<feature type="transmembrane region" description="Helical" evidence="6">
    <location>
        <begin position="210"/>
        <end position="232"/>
    </location>
</feature>
<name>A0A2V1DAE8_9PLEO</name>
<keyword evidence="4 6" id="KW-0472">Membrane</keyword>
<feature type="transmembrane region" description="Helical" evidence="6">
    <location>
        <begin position="244"/>
        <end position="266"/>
    </location>
</feature>
<keyword evidence="2 6" id="KW-0812">Transmembrane</keyword>
<evidence type="ECO:0000313" key="9">
    <source>
        <dbReference type="Proteomes" id="UP000244855"/>
    </source>
</evidence>
<accession>A0A2V1DAE8</accession>
<keyword evidence="3 6" id="KW-1133">Transmembrane helix</keyword>
<feature type="domain" description="Rhodopsin" evidence="7">
    <location>
        <begin position="58"/>
        <end position="304"/>
    </location>
</feature>
<evidence type="ECO:0000256" key="3">
    <source>
        <dbReference type="ARBA" id="ARBA00022989"/>
    </source>
</evidence>
<dbReference type="InterPro" id="IPR052337">
    <property type="entry name" value="SAT4-like"/>
</dbReference>
<organism evidence="8 9">
    <name type="scientific">Periconia macrospinosa</name>
    <dbReference type="NCBI Taxonomy" id="97972"/>
    <lineage>
        <taxon>Eukaryota</taxon>
        <taxon>Fungi</taxon>
        <taxon>Dikarya</taxon>
        <taxon>Ascomycota</taxon>
        <taxon>Pezizomycotina</taxon>
        <taxon>Dothideomycetes</taxon>
        <taxon>Pleosporomycetidae</taxon>
        <taxon>Pleosporales</taxon>
        <taxon>Massarineae</taxon>
        <taxon>Periconiaceae</taxon>
        <taxon>Periconia</taxon>
    </lineage>
</organism>
<dbReference type="OrthoDB" id="444631at2759"/>
<feature type="transmembrane region" description="Helical" evidence="6">
    <location>
        <begin position="41"/>
        <end position="62"/>
    </location>
</feature>
<dbReference type="STRING" id="97972.A0A2V1DAE8"/>
<feature type="transmembrane region" description="Helical" evidence="6">
    <location>
        <begin position="74"/>
        <end position="94"/>
    </location>
</feature>
<evidence type="ECO:0000259" key="7">
    <source>
        <dbReference type="Pfam" id="PF20684"/>
    </source>
</evidence>
<evidence type="ECO:0000256" key="2">
    <source>
        <dbReference type="ARBA" id="ARBA00022692"/>
    </source>
</evidence>
<proteinExistence type="inferred from homology"/>
<sequence length="370" mass="41072">MAGVDIPRWMWALADDYPFAPPPEGVVPNFEHPKLVHNHSISIACGISMFLLVVFSGIRFYAKLSLIRKRTLDDYFYWMSLLMLLLLEALYMYLDNHGGYGYHVWEIKLRAVTKPILVITFIGQIVLQIAIWLIKATILILIMSAFEPVKHIRILCWGGIIGTCAFYFANLIVQVVSCRPRGGTDRIAFLAGIASYQCAGTNAAIQKMSIIAGCFGVVSDIYILIIPLPAIAKLKISQRQKIGVYLIFTSGFMACVASVLSLAFRITAWKTKDLTVDSIPSMTAQIVELTVGLIITCMASVAKLSRFLFAARFPKLFGETTVRDSGAKNEMQPWPRRRHAPSGLSELDSMKTFGTTVDVGTSRDSSSTRI</sequence>
<dbReference type="Pfam" id="PF20684">
    <property type="entry name" value="Fung_rhodopsin"/>
    <property type="match status" value="1"/>
</dbReference>
<dbReference type="PANTHER" id="PTHR33048">
    <property type="entry name" value="PTH11-LIKE INTEGRAL MEMBRANE PROTEIN (AFU_ORTHOLOGUE AFUA_5G11245)"/>
    <property type="match status" value="1"/>
</dbReference>
<comment type="subcellular location">
    <subcellularLocation>
        <location evidence="1">Membrane</location>
        <topology evidence="1">Multi-pass membrane protein</topology>
    </subcellularLocation>
</comment>
<protein>
    <recommendedName>
        <fullName evidence="7">Rhodopsin domain-containing protein</fullName>
    </recommendedName>
</protein>
<dbReference type="PANTHER" id="PTHR33048:SF158">
    <property type="entry name" value="MEMBRANE PROTEIN PTH11-LIKE, PUTATIVE-RELATED"/>
    <property type="match status" value="1"/>
</dbReference>